<dbReference type="KEGG" id="pmrn:116942007"/>
<dbReference type="InterPro" id="IPR031444">
    <property type="entry name" value="PCNA-AF_dom"/>
</dbReference>
<comment type="subcellular location">
    <subcellularLocation>
        <location evidence="2">Cytoplasm</location>
        <location evidence="2">Perinuclear region</location>
    </subcellularLocation>
    <subcellularLocation>
        <location evidence="1">Nucleus</location>
    </subcellularLocation>
</comment>
<dbReference type="GO" id="GO:0051726">
    <property type="term" value="P:regulation of cell cycle"/>
    <property type="evidence" value="ECO:0007669"/>
    <property type="project" value="InterPro"/>
</dbReference>
<dbReference type="AlphaFoldDB" id="A0AAJ7T201"/>
<dbReference type="GO" id="GO:0048471">
    <property type="term" value="C:perinuclear region of cytoplasm"/>
    <property type="evidence" value="ECO:0007669"/>
    <property type="project" value="UniProtKB-SubCell"/>
</dbReference>
<keyword evidence="5" id="KW-0227">DNA damage</keyword>
<dbReference type="PANTHER" id="PTHR15679">
    <property type="entry name" value="PCNA-ASSOCIATED FACTOR"/>
    <property type="match status" value="1"/>
</dbReference>
<name>A0AAJ7T201_PETMA</name>
<evidence type="ECO:0000256" key="4">
    <source>
        <dbReference type="ARBA" id="ARBA00022490"/>
    </source>
</evidence>
<dbReference type="GO" id="GO:0005634">
    <property type="term" value="C:nucleus"/>
    <property type="evidence" value="ECO:0007669"/>
    <property type="project" value="UniProtKB-SubCell"/>
</dbReference>
<evidence type="ECO:0000256" key="6">
    <source>
        <dbReference type="ARBA" id="ARBA00023204"/>
    </source>
</evidence>
<accession>A0AAJ7T201</accession>
<evidence type="ECO:0000256" key="5">
    <source>
        <dbReference type="ARBA" id="ARBA00022763"/>
    </source>
</evidence>
<dbReference type="Proteomes" id="UP001318040">
    <property type="component" value="Chromosome 13"/>
</dbReference>
<dbReference type="GO" id="GO:0019985">
    <property type="term" value="P:translesion synthesis"/>
    <property type="evidence" value="ECO:0007669"/>
    <property type="project" value="TreeGrafter"/>
</dbReference>
<protein>
    <recommendedName>
        <fullName evidence="3">PCNA-associated factor</fullName>
    </recommendedName>
    <alternativeName>
        <fullName evidence="8">PCNA-associated factor of 15 kDa</fullName>
    </alternativeName>
    <alternativeName>
        <fullName evidence="9">PCNA-clamp-associated factor</fullName>
    </alternativeName>
</protein>
<sequence>MVRTKADGGFRKVIAARAPRKNFTAPPTSPGSSNASPGNKYGGGNSVCPRPTPTWQKGIGEFFASPTKASNKENRVPDGSVSGKSGAGSSKASRYSEAGPSSSKGDCSLEDSDDELQ</sequence>
<evidence type="ECO:0000256" key="1">
    <source>
        <dbReference type="ARBA" id="ARBA00004123"/>
    </source>
</evidence>
<evidence type="ECO:0000313" key="13">
    <source>
        <dbReference type="RefSeq" id="XP_032809399.1"/>
    </source>
</evidence>
<proteinExistence type="predicted"/>
<evidence type="ECO:0000256" key="2">
    <source>
        <dbReference type="ARBA" id="ARBA00004556"/>
    </source>
</evidence>
<dbReference type="GO" id="GO:0006281">
    <property type="term" value="P:DNA repair"/>
    <property type="evidence" value="ECO:0007669"/>
    <property type="project" value="UniProtKB-KW"/>
</dbReference>
<dbReference type="Pfam" id="PF15715">
    <property type="entry name" value="PAF"/>
    <property type="match status" value="1"/>
</dbReference>
<evidence type="ECO:0000256" key="3">
    <source>
        <dbReference type="ARBA" id="ARBA00013777"/>
    </source>
</evidence>
<keyword evidence="4" id="KW-0963">Cytoplasm</keyword>
<keyword evidence="7" id="KW-0539">Nucleus</keyword>
<feature type="domain" description="PCNA-associated factor histone-like" evidence="11">
    <location>
        <begin position="1"/>
        <end position="97"/>
    </location>
</feature>
<evidence type="ECO:0000256" key="8">
    <source>
        <dbReference type="ARBA" id="ARBA00030014"/>
    </source>
</evidence>
<organism evidence="12 13">
    <name type="scientific">Petromyzon marinus</name>
    <name type="common">Sea lamprey</name>
    <dbReference type="NCBI Taxonomy" id="7757"/>
    <lineage>
        <taxon>Eukaryota</taxon>
        <taxon>Metazoa</taxon>
        <taxon>Chordata</taxon>
        <taxon>Craniata</taxon>
        <taxon>Vertebrata</taxon>
        <taxon>Cyclostomata</taxon>
        <taxon>Hyperoartia</taxon>
        <taxon>Petromyzontiformes</taxon>
        <taxon>Petromyzontidae</taxon>
        <taxon>Petromyzon</taxon>
    </lineage>
</organism>
<keyword evidence="12" id="KW-1185">Reference proteome</keyword>
<evidence type="ECO:0000256" key="7">
    <source>
        <dbReference type="ARBA" id="ARBA00023242"/>
    </source>
</evidence>
<evidence type="ECO:0000256" key="10">
    <source>
        <dbReference type="SAM" id="MobiDB-lite"/>
    </source>
</evidence>
<feature type="compositionally biased region" description="Basic and acidic residues" evidence="10">
    <location>
        <begin position="1"/>
        <end position="10"/>
    </location>
</feature>
<evidence type="ECO:0000256" key="9">
    <source>
        <dbReference type="ARBA" id="ARBA00031186"/>
    </source>
</evidence>
<evidence type="ECO:0000313" key="12">
    <source>
        <dbReference type="Proteomes" id="UP001318040"/>
    </source>
</evidence>
<dbReference type="CTD" id="9768"/>
<keyword evidence="6" id="KW-0234">DNA repair</keyword>
<dbReference type="InterPro" id="IPR040444">
    <property type="entry name" value="PCNA-AF"/>
</dbReference>
<reference evidence="13" key="1">
    <citation type="submission" date="2025-08" db="UniProtKB">
        <authorList>
            <consortium name="RefSeq"/>
        </authorList>
    </citation>
    <scope>IDENTIFICATION</scope>
    <source>
        <tissue evidence="13">Sperm</tissue>
    </source>
</reference>
<feature type="compositionally biased region" description="Low complexity" evidence="10">
    <location>
        <begin position="79"/>
        <end position="93"/>
    </location>
</feature>
<dbReference type="GeneID" id="116942007"/>
<dbReference type="PANTHER" id="PTHR15679:SF8">
    <property type="entry name" value="PCNA-ASSOCIATED FACTOR"/>
    <property type="match status" value="1"/>
</dbReference>
<gene>
    <name evidence="13" type="primary">PCLAF</name>
</gene>
<dbReference type="RefSeq" id="XP_032809399.1">
    <property type="nucleotide sequence ID" value="XM_032953508.1"/>
</dbReference>
<evidence type="ECO:0000259" key="11">
    <source>
        <dbReference type="Pfam" id="PF15715"/>
    </source>
</evidence>
<dbReference type="GO" id="GO:0003682">
    <property type="term" value="F:chromatin binding"/>
    <property type="evidence" value="ECO:0007669"/>
    <property type="project" value="TreeGrafter"/>
</dbReference>
<feature type="region of interest" description="Disordered" evidence="10">
    <location>
        <begin position="1"/>
        <end position="117"/>
    </location>
</feature>
<feature type="compositionally biased region" description="Acidic residues" evidence="10">
    <location>
        <begin position="108"/>
        <end position="117"/>
    </location>
</feature>